<evidence type="ECO:0000313" key="9">
    <source>
        <dbReference type="Proteomes" id="UP000271162"/>
    </source>
</evidence>
<dbReference type="STRING" id="27835.A0A158QXG7"/>
<dbReference type="Pfam" id="PF10256">
    <property type="entry name" value="Erf4"/>
    <property type="match status" value="1"/>
</dbReference>
<dbReference type="WBParaSite" id="NBR_0000680401-mRNA-1">
    <property type="protein sequence ID" value="NBR_0000680401-mRNA-1"/>
    <property type="gene ID" value="NBR_0000680401"/>
</dbReference>
<feature type="domain" description="Golgin subfamily A member 7/ERF4" evidence="7">
    <location>
        <begin position="15"/>
        <end position="127"/>
    </location>
</feature>
<accession>A0A158QXG7</accession>
<evidence type="ECO:0000259" key="7">
    <source>
        <dbReference type="Pfam" id="PF10256"/>
    </source>
</evidence>
<keyword evidence="6" id="KW-0472">Membrane</keyword>
<dbReference type="EMBL" id="UYSL01019832">
    <property type="protein sequence ID" value="VDL70394.1"/>
    <property type="molecule type" value="Genomic_DNA"/>
</dbReference>
<comment type="subcellular location">
    <subcellularLocation>
        <location evidence="1">Endoplasmic reticulum membrane</location>
        <topology evidence="1">Peripheral membrane protein</topology>
    </subcellularLocation>
</comment>
<dbReference type="GO" id="GO:0002178">
    <property type="term" value="C:palmitoyltransferase complex"/>
    <property type="evidence" value="ECO:0007669"/>
    <property type="project" value="TreeGrafter"/>
</dbReference>
<gene>
    <name evidence="8" type="ORF">NBR_LOCUS6805</name>
</gene>
<reference evidence="8 9" key="2">
    <citation type="submission" date="2018-11" db="EMBL/GenBank/DDBJ databases">
        <authorList>
            <consortium name="Pathogen Informatics"/>
        </authorList>
    </citation>
    <scope>NUCLEOTIDE SEQUENCE [LARGE SCALE GENOMIC DNA]</scope>
</reference>
<dbReference type="GO" id="GO:0006612">
    <property type="term" value="P:protein targeting to membrane"/>
    <property type="evidence" value="ECO:0007669"/>
    <property type="project" value="TreeGrafter"/>
</dbReference>
<keyword evidence="5" id="KW-0256">Endoplasmic reticulum</keyword>
<reference evidence="10" key="1">
    <citation type="submission" date="2016-04" db="UniProtKB">
        <authorList>
            <consortium name="WormBaseParasite"/>
        </authorList>
    </citation>
    <scope>IDENTIFICATION</scope>
</reference>
<comment type="subunit">
    <text evidence="3">Interacts with ERF2.</text>
</comment>
<evidence type="ECO:0000256" key="4">
    <source>
        <dbReference type="ARBA" id="ARBA00018463"/>
    </source>
</evidence>
<evidence type="ECO:0000313" key="10">
    <source>
        <dbReference type="WBParaSite" id="NBR_0000680401-mRNA-1"/>
    </source>
</evidence>
<keyword evidence="9" id="KW-1185">Reference proteome</keyword>
<protein>
    <recommendedName>
        <fullName evidence="4">Ras modification protein ERF4</fullName>
    </recommendedName>
</protein>
<dbReference type="InterPro" id="IPR019383">
    <property type="entry name" value="Golgin_A_7/ERF4"/>
</dbReference>
<dbReference type="OMA" id="FIYICTE"/>
<evidence type="ECO:0000256" key="6">
    <source>
        <dbReference type="ARBA" id="ARBA00023136"/>
    </source>
</evidence>
<comment type="similarity">
    <text evidence="2">Belongs to the ERF4 family.</text>
</comment>
<evidence type="ECO:0000313" key="8">
    <source>
        <dbReference type="EMBL" id="VDL70394.1"/>
    </source>
</evidence>
<evidence type="ECO:0000256" key="2">
    <source>
        <dbReference type="ARBA" id="ARBA00007732"/>
    </source>
</evidence>
<name>A0A158QXG7_NIPBR</name>
<dbReference type="GO" id="GO:0005789">
    <property type="term" value="C:endoplasmic reticulum membrane"/>
    <property type="evidence" value="ECO:0007669"/>
    <property type="project" value="UniProtKB-SubCell"/>
</dbReference>
<organism evidence="10">
    <name type="scientific">Nippostrongylus brasiliensis</name>
    <name type="common">Rat hookworm</name>
    <dbReference type="NCBI Taxonomy" id="27835"/>
    <lineage>
        <taxon>Eukaryota</taxon>
        <taxon>Metazoa</taxon>
        <taxon>Ecdysozoa</taxon>
        <taxon>Nematoda</taxon>
        <taxon>Chromadorea</taxon>
        <taxon>Rhabditida</taxon>
        <taxon>Rhabditina</taxon>
        <taxon>Rhabditomorpha</taxon>
        <taxon>Strongyloidea</taxon>
        <taxon>Heligmosomidae</taxon>
        <taxon>Nippostrongylus</taxon>
    </lineage>
</organism>
<evidence type="ECO:0000256" key="3">
    <source>
        <dbReference type="ARBA" id="ARBA00011396"/>
    </source>
</evidence>
<proteinExistence type="inferred from homology"/>
<evidence type="ECO:0000256" key="5">
    <source>
        <dbReference type="ARBA" id="ARBA00022824"/>
    </source>
</evidence>
<sequence>MEHLPQVTLHNKRRVIIQRDYSSGLDVKFYSHHPVDLSSKIDEDTWNKFICELNYRFEVAERISSRTVMETLLGCFSCYLSRLCQRSSLYKRLDEIAEYIELCNRDILIPRGLYAKNPIEKGFRVLEIYMIYETCDSKMEDSLDVTKSSKLMPRL</sequence>
<dbReference type="AlphaFoldDB" id="A0A158QXG7"/>
<dbReference type="PANTHER" id="PTHR13254:SF0">
    <property type="entry name" value="GOLGIN SUBFAMILY A MEMBER 7_ERF4 DOMAIN-CONTAINING PROTEIN"/>
    <property type="match status" value="1"/>
</dbReference>
<dbReference type="PANTHER" id="PTHR13254">
    <property type="entry name" value="GOLGI AUTOANTIGEN, GOLGIN SUBFAMILY A, 7"/>
    <property type="match status" value="1"/>
</dbReference>
<dbReference type="Proteomes" id="UP000271162">
    <property type="component" value="Unassembled WGS sequence"/>
</dbReference>
<dbReference type="InterPro" id="IPR051371">
    <property type="entry name" value="Ras_palmitoyltransferase"/>
</dbReference>
<evidence type="ECO:0000256" key="1">
    <source>
        <dbReference type="ARBA" id="ARBA00004406"/>
    </source>
</evidence>